<feature type="domain" description="CobQ/CobB/MinD/ParA nucleotide binding" evidence="1">
    <location>
        <begin position="4"/>
        <end position="145"/>
    </location>
</feature>
<dbReference type="InterPro" id="IPR050678">
    <property type="entry name" value="DNA_Partitioning_ATPase"/>
</dbReference>
<proteinExistence type="predicted"/>
<dbReference type="AlphaFoldDB" id="A0A1R4H3V2"/>
<dbReference type="EMBL" id="FUKI01000069">
    <property type="protein sequence ID" value="SJM90856.1"/>
    <property type="molecule type" value="Genomic_DNA"/>
</dbReference>
<dbReference type="PANTHER" id="PTHR13696">
    <property type="entry name" value="P-LOOP CONTAINING NUCLEOSIDE TRIPHOSPHATE HYDROLASE"/>
    <property type="match status" value="1"/>
</dbReference>
<dbReference type="Pfam" id="PF01656">
    <property type="entry name" value="CbiA"/>
    <property type="match status" value="1"/>
</dbReference>
<organism evidence="2 3">
    <name type="scientific">Crenothrix polyspora</name>
    <dbReference type="NCBI Taxonomy" id="360316"/>
    <lineage>
        <taxon>Bacteria</taxon>
        <taxon>Pseudomonadati</taxon>
        <taxon>Pseudomonadota</taxon>
        <taxon>Gammaproteobacteria</taxon>
        <taxon>Methylococcales</taxon>
        <taxon>Crenotrichaceae</taxon>
        <taxon>Crenothrix</taxon>
    </lineage>
</organism>
<keyword evidence="3" id="KW-1185">Reference proteome</keyword>
<evidence type="ECO:0000313" key="2">
    <source>
        <dbReference type="EMBL" id="SJM90856.1"/>
    </source>
</evidence>
<sequence>MIILLGNQKGGCGKSTIACNLAGMLVNKGRDVMLVESDEQITTSLWVGDRKLEHPDYPKINSVQKYGDVDDALVDLDKRYEYVIVDAAGRDSKELRSALIVCHALVMPFRPSGPDLTTLPHMESMIKMAKRVNPDMKVFAFVNSAPTNTQDKDSESAREAISSYSIIKLLKTTVHDRRIYRDAMSEGLAVTEMTDKSSSAMAAKNEMESLLLEILNETI</sequence>
<accession>A0A1R4H3V2</accession>
<dbReference type="SUPFAM" id="SSF52540">
    <property type="entry name" value="P-loop containing nucleoside triphosphate hydrolases"/>
    <property type="match status" value="1"/>
</dbReference>
<dbReference type="Proteomes" id="UP000195667">
    <property type="component" value="Unassembled WGS sequence"/>
</dbReference>
<dbReference type="PIRSF" id="PIRSF009320">
    <property type="entry name" value="Nuc_binding_HP_1000"/>
    <property type="match status" value="1"/>
</dbReference>
<dbReference type="InterPro" id="IPR002586">
    <property type="entry name" value="CobQ/CobB/MinD/ParA_Nub-bd_dom"/>
</dbReference>
<name>A0A1R4H3V2_9GAMM</name>
<protein>
    <submittedName>
        <fullName evidence="2">Plasmid partitioning protein</fullName>
    </submittedName>
</protein>
<dbReference type="Gene3D" id="3.40.50.300">
    <property type="entry name" value="P-loop containing nucleotide triphosphate hydrolases"/>
    <property type="match status" value="1"/>
</dbReference>
<reference evidence="3" key="1">
    <citation type="submission" date="2017-02" db="EMBL/GenBank/DDBJ databases">
        <authorList>
            <person name="Daims H."/>
        </authorList>
    </citation>
    <scope>NUCLEOTIDE SEQUENCE [LARGE SCALE GENOMIC DNA]</scope>
</reference>
<dbReference type="CDD" id="cd02042">
    <property type="entry name" value="ParAB_family"/>
    <property type="match status" value="1"/>
</dbReference>
<gene>
    <name evidence="2" type="ORF">CRENPOLYSF1_1600005</name>
</gene>
<dbReference type="RefSeq" id="WP_087142716.1">
    <property type="nucleotide sequence ID" value="NZ_FUKI01000069.1"/>
</dbReference>
<evidence type="ECO:0000259" key="1">
    <source>
        <dbReference type="Pfam" id="PF01656"/>
    </source>
</evidence>
<dbReference type="OrthoDB" id="69313at2"/>
<dbReference type="PANTHER" id="PTHR13696:SF96">
    <property type="entry name" value="COBQ_COBB_MIND_PARA NUCLEOTIDE BINDING DOMAIN-CONTAINING PROTEIN"/>
    <property type="match status" value="1"/>
</dbReference>
<dbReference type="InterPro" id="IPR027417">
    <property type="entry name" value="P-loop_NTPase"/>
</dbReference>
<evidence type="ECO:0000313" key="3">
    <source>
        <dbReference type="Proteomes" id="UP000195667"/>
    </source>
</evidence>